<reference evidence="1" key="1">
    <citation type="submission" date="2021-10" db="EMBL/GenBank/DDBJ databases">
        <authorList>
            <person name="Dean J.D."/>
            <person name="Kim M.K."/>
            <person name="Newey C.N."/>
            <person name="Stoker T.S."/>
            <person name="Thompson D.W."/>
            <person name="Grose J.H."/>
        </authorList>
    </citation>
    <scope>NUCLEOTIDE SEQUENCE</scope>
    <source>
        <strain evidence="1">BT178</strain>
    </source>
</reference>
<name>A0ABS8AX46_9BACT</name>
<proteinExistence type="predicted"/>
<comment type="caution">
    <text evidence="1">The sequence shown here is derived from an EMBL/GenBank/DDBJ whole genome shotgun (WGS) entry which is preliminary data.</text>
</comment>
<sequence>MPVPSAELDYLRLSYRPDLRILFLRWTRLVSSAEHRAGYEAALAFALFHQARHWLIDLRIRGLAEAEDFSWVLTDFRREMQLALPDAPFRVAYLVTPYHKEVIDSRLAVHEAVFRTFIEEQAAYQWLGS</sequence>
<dbReference type="Proteomes" id="UP001165296">
    <property type="component" value="Unassembled WGS sequence"/>
</dbReference>
<keyword evidence="2" id="KW-1185">Reference proteome</keyword>
<protein>
    <recommendedName>
        <fullName evidence="3">STAS/SEC14 domain-containing protein</fullName>
    </recommendedName>
</protein>
<gene>
    <name evidence="1" type="ORF">LGH74_20420</name>
</gene>
<organism evidence="1 2">
    <name type="scientific">Hymenobacter lucidus</name>
    <dbReference type="NCBI Taxonomy" id="2880930"/>
    <lineage>
        <taxon>Bacteria</taxon>
        <taxon>Pseudomonadati</taxon>
        <taxon>Bacteroidota</taxon>
        <taxon>Cytophagia</taxon>
        <taxon>Cytophagales</taxon>
        <taxon>Hymenobacteraceae</taxon>
        <taxon>Hymenobacter</taxon>
    </lineage>
</organism>
<dbReference type="EMBL" id="JAJADR010000007">
    <property type="protein sequence ID" value="MCB2410369.1"/>
    <property type="molecule type" value="Genomic_DNA"/>
</dbReference>
<evidence type="ECO:0008006" key="3">
    <source>
        <dbReference type="Google" id="ProtNLM"/>
    </source>
</evidence>
<accession>A0ABS8AX46</accession>
<evidence type="ECO:0000313" key="2">
    <source>
        <dbReference type="Proteomes" id="UP001165296"/>
    </source>
</evidence>
<evidence type="ECO:0000313" key="1">
    <source>
        <dbReference type="EMBL" id="MCB2410369.1"/>
    </source>
</evidence>
<dbReference type="RefSeq" id="WP_226179107.1">
    <property type="nucleotide sequence ID" value="NZ_JAJADR010000007.1"/>
</dbReference>